<evidence type="ECO:0008006" key="3">
    <source>
        <dbReference type="Google" id="ProtNLM"/>
    </source>
</evidence>
<evidence type="ECO:0000313" key="1">
    <source>
        <dbReference type="EMBL" id="RDX91210.1"/>
    </source>
</evidence>
<proteinExistence type="predicted"/>
<dbReference type="EMBL" id="QJKJ01005181">
    <property type="protein sequence ID" value="RDX91210.1"/>
    <property type="molecule type" value="Genomic_DNA"/>
</dbReference>
<dbReference type="OrthoDB" id="1917367at2759"/>
<sequence>MKKEIDVLGRNDTWTLATLSPRTKAIGCNNVERYKARLVVPKDNQKEGIDYNETFALVVKMVTVWTLLDVEASRSWILH</sequence>
<feature type="non-terminal residue" evidence="1">
    <location>
        <position position="1"/>
    </location>
</feature>
<evidence type="ECO:0000313" key="2">
    <source>
        <dbReference type="Proteomes" id="UP000257109"/>
    </source>
</evidence>
<protein>
    <recommendedName>
        <fullName evidence="3">Reverse transcriptase Ty1/copia-type domain-containing protein</fullName>
    </recommendedName>
</protein>
<keyword evidence="2" id="KW-1185">Reference proteome</keyword>
<dbReference type="Proteomes" id="UP000257109">
    <property type="component" value="Unassembled WGS sequence"/>
</dbReference>
<organism evidence="1 2">
    <name type="scientific">Mucuna pruriens</name>
    <name type="common">Velvet bean</name>
    <name type="synonym">Dolichos pruriens</name>
    <dbReference type="NCBI Taxonomy" id="157652"/>
    <lineage>
        <taxon>Eukaryota</taxon>
        <taxon>Viridiplantae</taxon>
        <taxon>Streptophyta</taxon>
        <taxon>Embryophyta</taxon>
        <taxon>Tracheophyta</taxon>
        <taxon>Spermatophyta</taxon>
        <taxon>Magnoliopsida</taxon>
        <taxon>eudicotyledons</taxon>
        <taxon>Gunneridae</taxon>
        <taxon>Pentapetalae</taxon>
        <taxon>rosids</taxon>
        <taxon>fabids</taxon>
        <taxon>Fabales</taxon>
        <taxon>Fabaceae</taxon>
        <taxon>Papilionoideae</taxon>
        <taxon>50 kb inversion clade</taxon>
        <taxon>NPAAA clade</taxon>
        <taxon>indigoferoid/millettioid clade</taxon>
        <taxon>Phaseoleae</taxon>
        <taxon>Mucuna</taxon>
    </lineage>
</organism>
<name>A0A371GL15_MUCPR</name>
<dbReference type="AlphaFoldDB" id="A0A371GL15"/>
<gene>
    <name evidence="1" type="ORF">CR513_26852</name>
</gene>
<comment type="caution">
    <text evidence="1">The sequence shown here is derived from an EMBL/GenBank/DDBJ whole genome shotgun (WGS) entry which is preliminary data.</text>
</comment>
<accession>A0A371GL15</accession>
<reference evidence="1" key="1">
    <citation type="submission" date="2018-05" db="EMBL/GenBank/DDBJ databases">
        <title>Draft genome of Mucuna pruriens seed.</title>
        <authorList>
            <person name="Nnadi N.E."/>
            <person name="Vos R."/>
            <person name="Hasami M.H."/>
            <person name="Devisetty U.K."/>
            <person name="Aguiy J.C."/>
        </authorList>
    </citation>
    <scope>NUCLEOTIDE SEQUENCE [LARGE SCALE GENOMIC DNA]</scope>
    <source>
        <strain evidence="1">JCA_2017</strain>
    </source>
</reference>